<protein>
    <recommendedName>
        <fullName evidence="2">PTS EIIA type-4 domain-containing protein</fullName>
    </recommendedName>
</protein>
<accession>A0A845V0L7</accession>
<dbReference type="PROSITE" id="PS51096">
    <property type="entry name" value="PTS_EIIA_TYPE_4"/>
    <property type="match status" value="1"/>
</dbReference>
<organism evidence="3 4">
    <name type="scientific">Wenzhouxiangella limi</name>
    <dbReference type="NCBI Taxonomy" id="2707351"/>
    <lineage>
        <taxon>Bacteria</taxon>
        <taxon>Pseudomonadati</taxon>
        <taxon>Pseudomonadota</taxon>
        <taxon>Gammaproteobacteria</taxon>
        <taxon>Chromatiales</taxon>
        <taxon>Wenzhouxiangellaceae</taxon>
        <taxon>Wenzhouxiangella</taxon>
    </lineage>
</organism>
<dbReference type="InterPro" id="IPR004701">
    <property type="entry name" value="PTS_EIIA_man-typ"/>
</dbReference>
<feature type="domain" description="PTS EIIA type-4" evidence="2">
    <location>
        <begin position="1"/>
        <end position="122"/>
    </location>
</feature>
<dbReference type="PANTHER" id="PTHR33799">
    <property type="entry name" value="PTS PERMEASE-RELATED-RELATED"/>
    <property type="match status" value="1"/>
</dbReference>
<dbReference type="AlphaFoldDB" id="A0A845V0L7"/>
<evidence type="ECO:0000313" key="3">
    <source>
        <dbReference type="EMBL" id="NDY96102.1"/>
    </source>
</evidence>
<gene>
    <name evidence="3" type="ORF">G3I74_10205</name>
</gene>
<name>A0A845V0L7_9GAMM</name>
<dbReference type="InterPro" id="IPR051471">
    <property type="entry name" value="Bacterial_PTS_sugar_comp"/>
</dbReference>
<dbReference type="Gene3D" id="3.40.50.510">
    <property type="entry name" value="Phosphotransferase system, mannose-type IIA component"/>
    <property type="match status" value="1"/>
</dbReference>
<dbReference type="PANTHER" id="PTHR33799:SF1">
    <property type="entry name" value="PTS SYSTEM MANNOSE-SPECIFIC EIIAB COMPONENT-RELATED"/>
    <property type="match status" value="1"/>
</dbReference>
<reference evidence="3 4" key="1">
    <citation type="submission" date="2020-02" db="EMBL/GenBank/DDBJ databases">
        <authorList>
            <person name="Zhang X.-Y."/>
        </authorList>
    </citation>
    <scope>NUCLEOTIDE SEQUENCE [LARGE SCALE GENOMIC DNA]</scope>
    <source>
        <strain evidence="3 4">C33</strain>
    </source>
</reference>
<proteinExistence type="predicted"/>
<dbReference type="EMBL" id="JAAGSC010000041">
    <property type="protein sequence ID" value="NDY96102.1"/>
    <property type="molecule type" value="Genomic_DNA"/>
</dbReference>
<dbReference type="GO" id="GO:0009401">
    <property type="term" value="P:phosphoenolpyruvate-dependent sugar phosphotransferase system"/>
    <property type="evidence" value="ECO:0007669"/>
    <property type="project" value="InterPro"/>
</dbReference>
<sequence>MTGIVLVTHNGLGESLRRQAEVILGRTLPLTLVSVADQADPDYSLAELIGAIARSADRNGVLILTDLPGATPHNLAMQAAAGDDLPVVSGVNLPMLLKSVSHLDQPAEELARLADLGGHQGIIHQ</sequence>
<evidence type="ECO:0000313" key="4">
    <source>
        <dbReference type="Proteomes" id="UP000484885"/>
    </source>
</evidence>
<keyword evidence="4" id="KW-1185">Reference proteome</keyword>
<keyword evidence="1" id="KW-0808">Transferase</keyword>
<dbReference type="GO" id="GO:0016020">
    <property type="term" value="C:membrane"/>
    <property type="evidence" value="ECO:0007669"/>
    <property type="project" value="InterPro"/>
</dbReference>
<dbReference type="InterPro" id="IPR036662">
    <property type="entry name" value="PTS_EIIA_man-typ_sf"/>
</dbReference>
<dbReference type="SUPFAM" id="SSF53062">
    <property type="entry name" value="PTS system fructose IIA component-like"/>
    <property type="match status" value="1"/>
</dbReference>
<evidence type="ECO:0000259" key="2">
    <source>
        <dbReference type="PROSITE" id="PS51096"/>
    </source>
</evidence>
<comment type="caution">
    <text evidence="3">The sequence shown here is derived from an EMBL/GenBank/DDBJ whole genome shotgun (WGS) entry which is preliminary data.</text>
</comment>
<dbReference type="Pfam" id="PF03610">
    <property type="entry name" value="EIIA-man"/>
    <property type="match status" value="1"/>
</dbReference>
<evidence type="ECO:0000256" key="1">
    <source>
        <dbReference type="ARBA" id="ARBA00022679"/>
    </source>
</evidence>
<dbReference type="RefSeq" id="WP_164211476.1">
    <property type="nucleotide sequence ID" value="NZ_JAAGSC010000041.1"/>
</dbReference>
<dbReference type="Proteomes" id="UP000484885">
    <property type="component" value="Unassembled WGS sequence"/>
</dbReference>
<dbReference type="GO" id="GO:0016740">
    <property type="term" value="F:transferase activity"/>
    <property type="evidence" value="ECO:0007669"/>
    <property type="project" value="UniProtKB-KW"/>
</dbReference>